<dbReference type="EMBL" id="MN740283">
    <property type="protein sequence ID" value="QHT97747.1"/>
    <property type="molecule type" value="Genomic_DNA"/>
</dbReference>
<dbReference type="AlphaFoldDB" id="A0A6C0J1A3"/>
<organism evidence="1">
    <name type="scientific">viral metagenome</name>
    <dbReference type="NCBI Taxonomy" id="1070528"/>
    <lineage>
        <taxon>unclassified sequences</taxon>
        <taxon>metagenomes</taxon>
        <taxon>organismal metagenomes</taxon>
    </lineage>
</organism>
<evidence type="ECO:0000313" key="1">
    <source>
        <dbReference type="EMBL" id="QHT97747.1"/>
    </source>
</evidence>
<protein>
    <submittedName>
        <fullName evidence="1">Uncharacterized protein</fullName>
    </submittedName>
</protein>
<proteinExistence type="predicted"/>
<accession>A0A6C0J1A3</accession>
<name>A0A6C0J1A3_9ZZZZ</name>
<reference evidence="1" key="1">
    <citation type="journal article" date="2020" name="Nature">
        <title>Giant virus diversity and host interactions through global metagenomics.</title>
        <authorList>
            <person name="Schulz F."/>
            <person name="Roux S."/>
            <person name="Paez-Espino D."/>
            <person name="Jungbluth S."/>
            <person name="Walsh D.A."/>
            <person name="Denef V.J."/>
            <person name="McMahon K.D."/>
            <person name="Konstantinidis K.T."/>
            <person name="Eloe-Fadrosh E.A."/>
            <person name="Kyrpides N.C."/>
            <person name="Woyke T."/>
        </authorList>
    </citation>
    <scope>NUCLEOTIDE SEQUENCE</scope>
    <source>
        <strain evidence="1">GVMAG-M-3300025572-1</strain>
    </source>
</reference>
<sequence>MDREDLLPNDARKHHIYPQLDPLTRIVIRFVLFYEIPEKLSPELQKEVLRYSRPYFEFFFQSLIDPLSVPQYEAAHGNIPVLEWAYEKGCPQNADVCAEAVRGGHLETLEGLA</sequence>